<keyword evidence="7" id="KW-0067">ATP-binding</keyword>
<dbReference type="Pfam" id="PF00512">
    <property type="entry name" value="HisKA"/>
    <property type="match status" value="1"/>
</dbReference>
<reference evidence="16 17" key="2">
    <citation type="journal article" date="2014" name="Genome Announc.">
        <title>Complete Genome Sequence of the Subsurface, Mesophilic Sulfate-Reducing Bacterium Desulfovibrio aespoeensis Aspo-2.</title>
        <authorList>
            <person name="Pedersen K."/>
            <person name="Bengtsson A."/>
            <person name="Edlund J."/>
            <person name="Rabe L."/>
            <person name="Hazen T."/>
            <person name="Chakraborty R."/>
            <person name="Goodwin L."/>
            <person name="Shapiro N."/>
        </authorList>
    </citation>
    <scope>NUCLEOTIDE SEQUENCE [LARGE SCALE GENOMIC DNA]</scope>
    <source>
        <strain evidence="17">ATCC 700646 / DSM 10631 / Aspo-2</strain>
    </source>
</reference>
<dbReference type="Gene3D" id="3.30.450.20">
    <property type="entry name" value="PAS domain"/>
    <property type="match status" value="1"/>
</dbReference>
<dbReference type="SUPFAM" id="SSF55874">
    <property type="entry name" value="ATPase domain of HSP90 chaperone/DNA topoisomerase II/histidine kinase"/>
    <property type="match status" value="1"/>
</dbReference>
<dbReference type="PANTHER" id="PTHR45339:SF5">
    <property type="entry name" value="HISTIDINE KINASE"/>
    <property type="match status" value="1"/>
</dbReference>
<dbReference type="AlphaFoldDB" id="E6VWA0"/>
<dbReference type="Gene3D" id="3.40.50.2300">
    <property type="match status" value="1"/>
</dbReference>
<dbReference type="SMART" id="SM00448">
    <property type="entry name" value="REC"/>
    <property type="match status" value="1"/>
</dbReference>
<protein>
    <recommendedName>
        <fullName evidence="10">Sensory/regulatory protein RpfC</fullName>
        <ecNumber evidence="2">2.7.13.3</ecNumber>
    </recommendedName>
</protein>
<feature type="modified residue" description="4-aspartylphosphate" evidence="11">
    <location>
        <position position="524"/>
    </location>
</feature>
<dbReference type="PROSITE" id="PS50113">
    <property type="entry name" value="PAC"/>
    <property type="match status" value="1"/>
</dbReference>
<feature type="domain" description="PAC" evidence="15">
    <location>
        <begin position="159"/>
        <end position="212"/>
    </location>
</feature>
<keyword evidence="17" id="KW-1185">Reference proteome</keyword>
<dbReference type="GO" id="GO:0000155">
    <property type="term" value="F:phosphorelay sensor kinase activity"/>
    <property type="evidence" value="ECO:0007669"/>
    <property type="project" value="InterPro"/>
</dbReference>
<dbReference type="CDD" id="cd16922">
    <property type="entry name" value="HATPase_EvgS-ArcB-TorS-like"/>
    <property type="match status" value="1"/>
</dbReference>
<dbReference type="InterPro" id="IPR000700">
    <property type="entry name" value="PAS-assoc_C"/>
</dbReference>
<dbReference type="PRINTS" id="PR00344">
    <property type="entry name" value="BCTRLSENSOR"/>
</dbReference>
<name>E6VWA0_PSEA9</name>
<dbReference type="Proteomes" id="UP000002191">
    <property type="component" value="Chromosome"/>
</dbReference>
<evidence type="ECO:0000256" key="10">
    <source>
        <dbReference type="ARBA" id="ARBA00068150"/>
    </source>
</evidence>
<sequence>MDTRRLFILPALKAAAIYAVFGGLWIILTDRLLEIMARDLTSYASLQTYKGWLYIVITAVLVFCLVRNLMRKAVLAMEEIELGAERYRLSAEGAHIGTWDWDIKTGDIVFNEEFARMLGYEFDAFPPFYASWEALVHPDDKPGVLAALTDHLKGRTEEFTSEYRVLTADNRWKWILDKGRVFKWDEVGKPRRALGVHIDLTEQRAAEEALESAKEVAESANIAKTQFLANMSHEIRTPLNGILGMLRLLRDHDLPPEQAEYVTTAETSGRNLLAILNDVLSLSQIEANAVHVCQEGLNLPLLADAVLRVFKAQIDNSGVELGFTIDPTIPHDLCADQGKLRQILFNLVGNALKFTRNGSVRIDITAADDRRHPGDIILIFAVEDTGIGIAQDQLVSVFAPFTQADGSYARKYGGAGLGLPIVSRLVSLLGGSVCIDSQPGQGTLVVFSVAARADHGLPAYAAERPAPVAHSNSYAILVVEDEAVNRLTAERFLEKIGHRPTSARSGTEALAALRSAPFDCILMDIQMPDMDGIETTQAIRRATDIGHNASIPVIALTAHALLDDREKFLKEGMDGYVPKPMTMDELAYEVSRVMERAAS</sequence>
<dbReference type="SUPFAM" id="SSF52172">
    <property type="entry name" value="CheY-like"/>
    <property type="match status" value="1"/>
</dbReference>
<dbReference type="SMART" id="SM00091">
    <property type="entry name" value="PAS"/>
    <property type="match status" value="1"/>
</dbReference>
<dbReference type="InterPro" id="IPR001789">
    <property type="entry name" value="Sig_transdc_resp-reg_receiver"/>
</dbReference>
<dbReference type="CDD" id="cd00130">
    <property type="entry name" value="PAS"/>
    <property type="match status" value="1"/>
</dbReference>
<dbReference type="FunFam" id="3.30.565.10:FF:000010">
    <property type="entry name" value="Sensor histidine kinase RcsC"/>
    <property type="match status" value="1"/>
</dbReference>
<feature type="domain" description="Histidine kinase" evidence="13">
    <location>
        <begin position="230"/>
        <end position="453"/>
    </location>
</feature>
<evidence type="ECO:0000256" key="8">
    <source>
        <dbReference type="ARBA" id="ARBA00023012"/>
    </source>
</evidence>
<dbReference type="InterPro" id="IPR005467">
    <property type="entry name" value="His_kinase_dom"/>
</dbReference>
<proteinExistence type="predicted"/>
<dbReference type="InterPro" id="IPR036890">
    <property type="entry name" value="HATPase_C_sf"/>
</dbReference>
<dbReference type="InterPro" id="IPR036097">
    <property type="entry name" value="HisK_dim/P_sf"/>
</dbReference>
<evidence type="ECO:0000256" key="9">
    <source>
        <dbReference type="ARBA" id="ARBA00064003"/>
    </source>
</evidence>
<dbReference type="SMART" id="SM00387">
    <property type="entry name" value="HATPase_c"/>
    <property type="match status" value="1"/>
</dbReference>
<dbReference type="Pfam" id="PF00072">
    <property type="entry name" value="Response_reg"/>
    <property type="match status" value="1"/>
</dbReference>
<dbReference type="PANTHER" id="PTHR45339">
    <property type="entry name" value="HYBRID SIGNAL TRANSDUCTION HISTIDINE KINASE J"/>
    <property type="match status" value="1"/>
</dbReference>
<dbReference type="InterPro" id="IPR004358">
    <property type="entry name" value="Sig_transdc_His_kin-like_C"/>
</dbReference>
<dbReference type="InterPro" id="IPR003661">
    <property type="entry name" value="HisK_dim/P_dom"/>
</dbReference>
<keyword evidence="5" id="KW-0547">Nucleotide-binding</keyword>
<dbReference type="InterPro" id="IPR000014">
    <property type="entry name" value="PAS"/>
</dbReference>
<evidence type="ECO:0000256" key="11">
    <source>
        <dbReference type="PROSITE-ProRule" id="PRU00169"/>
    </source>
</evidence>
<dbReference type="CDD" id="cd00082">
    <property type="entry name" value="HisKA"/>
    <property type="match status" value="1"/>
</dbReference>
<keyword evidence="12" id="KW-0812">Transmembrane</keyword>
<dbReference type="GO" id="GO:0005524">
    <property type="term" value="F:ATP binding"/>
    <property type="evidence" value="ECO:0007669"/>
    <property type="project" value="UniProtKB-KW"/>
</dbReference>
<dbReference type="Pfam" id="PF02518">
    <property type="entry name" value="HATPase_c"/>
    <property type="match status" value="1"/>
</dbReference>
<dbReference type="PROSITE" id="PS50110">
    <property type="entry name" value="RESPONSE_REGULATORY"/>
    <property type="match status" value="1"/>
</dbReference>
<evidence type="ECO:0000256" key="6">
    <source>
        <dbReference type="ARBA" id="ARBA00022777"/>
    </source>
</evidence>
<dbReference type="Gene3D" id="3.30.565.10">
    <property type="entry name" value="Histidine kinase-like ATPase, C-terminal domain"/>
    <property type="match status" value="1"/>
</dbReference>
<dbReference type="SMART" id="SM00388">
    <property type="entry name" value="HisKA"/>
    <property type="match status" value="1"/>
</dbReference>
<dbReference type="FunFam" id="1.10.287.130:FF:000002">
    <property type="entry name" value="Two-component osmosensing histidine kinase"/>
    <property type="match status" value="1"/>
</dbReference>
<dbReference type="Gene3D" id="1.10.287.130">
    <property type="match status" value="1"/>
</dbReference>
<dbReference type="KEGG" id="das:Daes_2664"/>
<dbReference type="eggNOG" id="COG2205">
    <property type="taxonomic scope" value="Bacteria"/>
</dbReference>
<keyword evidence="3 11" id="KW-0597">Phosphoprotein</keyword>
<dbReference type="InterPro" id="IPR003594">
    <property type="entry name" value="HATPase_dom"/>
</dbReference>
<accession>E6VWA0</accession>
<gene>
    <name evidence="16" type="ordered locus">Daes_2664</name>
</gene>
<evidence type="ECO:0000256" key="5">
    <source>
        <dbReference type="ARBA" id="ARBA00022741"/>
    </source>
</evidence>
<dbReference type="InterPro" id="IPR011006">
    <property type="entry name" value="CheY-like_superfamily"/>
</dbReference>
<dbReference type="STRING" id="643562.Daes_2664"/>
<keyword evidence="12" id="KW-0472">Membrane</keyword>
<evidence type="ECO:0000256" key="1">
    <source>
        <dbReference type="ARBA" id="ARBA00000085"/>
    </source>
</evidence>
<dbReference type="SUPFAM" id="SSF47384">
    <property type="entry name" value="Homodimeric domain of signal transducing histidine kinase"/>
    <property type="match status" value="1"/>
</dbReference>
<dbReference type="PROSITE" id="PS50109">
    <property type="entry name" value="HIS_KIN"/>
    <property type="match status" value="1"/>
</dbReference>
<dbReference type="Pfam" id="PF08447">
    <property type="entry name" value="PAS_3"/>
    <property type="match status" value="1"/>
</dbReference>
<evidence type="ECO:0000313" key="16">
    <source>
        <dbReference type="EMBL" id="ADU63660.1"/>
    </source>
</evidence>
<feature type="transmembrane region" description="Helical" evidence="12">
    <location>
        <begin position="51"/>
        <end position="70"/>
    </location>
</feature>
<keyword evidence="8" id="KW-0902">Two-component regulatory system</keyword>
<dbReference type="NCBIfam" id="TIGR00229">
    <property type="entry name" value="sensory_box"/>
    <property type="match status" value="1"/>
</dbReference>
<evidence type="ECO:0000259" key="13">
    <source>
        <dbReference type="PROSITE" id="PS50109"/>
    </source>
</evidence>
<dbReference type="HOGENOM" id="CLU_000445_114_15_7"/>
<organism evidence="16 17">
    <name type="scientific">Pseudodesulfovibrio aespoeensis (strain ATCC 700646 / DSM 10631 / Aspo-2)</name>
    <name type="common">Desulfovibrio aespoeensis</name>
    <dbReference type="NCBI Taxonomy" id="643562"/>
    <lineage>
        <taxon>Bacteria</taxon>
        <taxon>Pseudomonadati</taxon>
        <taxon>Thermodesulfobacteriota</taxon>
        <taxon>Desulfovibrionia</taxon>
        <taxon>Desulfovibrionales</taxon>
        <taxon>Desulfovibrionaceae</taxon>
    </lineage>
</organism>
<evidence type="ECO:0000259" key="14">
    <source>
        <dbReference type="PROSITE" id="PS50110"/>
    </source>
</evidence>
<comment type="catalytic activity">
    <reaction evidence="1">
        <text>ATP + protein L-histidine = ADP + protein N-phospho-L-histidine.</text>
        <dbReference type="EC" id="2.7.13.3"/>
    </reaction>
</comment>
<dbReference type="SMART" id="SM00086">
    <property type="entry name" value="PAC"/>
    <property type="match status" value="1"/>
</dbReference>
<evidence type="ECO:0000259" key="15">
    <source>
        <dbReference type="PROSITE" id="PS50113"/>
    </source>
</evidence>
<feature type="domain" description="Response regulatory" evidence="14">
    <location>
        <begin position="475"/>
        <end position="594"/>
    </location>
</feature>
<evidence type="ECO:0000256" key="12">
    <source>
        <dbReference type="SAM" id="Phobius"/>
    </source>
</evidence>
<evidence type="ECO:0000313" key="17">
    <source>
        <dbReference type="Proteomes" id="UP000002191"/>
    </source>
</evidence>
<dbReference type="InterPro" id="IPR013655">
    <property type="entry name" value="PAS_fold_3"/>
</dbReference>
<dbReference type="CDD" id="cd17546">
    <property type="entry name" value="REC_hyHK_CKI1_RcsC-like"/>
    <property type="match status" value="1"/>
</dbReference>
<evidence type="ECO:0000256" key="7">
    <source>
        <dbReference type="ARBA" id="ARBA00022840"/>
    </source>
</evidence>
<keyword evidence="6" id="KW-0418">Kinase</keyword>
<dbReference type="RefSeq" id="WP_013515566.1">
    <property type="nucleotide sequence ID" value="NC_014844.1"/>
</dbReference>
<evidence type="ECO:0000256" key="4">
    <source>
        <dbReference type="ARBA" id="ARBA00022679"/>
    </source>
</evidence>
<dbReference type="SUPFAM" id="SSF55785">
    <property type="entry name" value="PYP-like sensor domain (PAS domain)"/>
    <property type="match status" value="1"/>
</dbReference>
<dbReference type="InterPro" id="IPR001610">
    <property type="entry name" value="PAC"/>
</dbReference>
<evidence type="ECO:0000256" key="2">
    <source>
        <dbReference type="ARBA" id="ARBA00012438"/>
    </source>
</evidence>
<dbReference type="InterPro" id="IPR035965">
    <property type="entry name" value="PAS-like_dom_sf"/>
</dbReference>
<evidence type="ECO:0000256" key="3">
    <source>
        <dbReference type="ARBA" id="ARBA00022553"/>
    </source>
</evidence>
<comment type="subunit">
    <text evidence="9">At low DSF concentrations, interacts with RpfF.</text>
</comment>
<keyword evidence="12" id="KW-1133">Transmembrane helix</keyword>
<dbReference type="EC" id="2.7.13.3" evidence="2"/>
<dbReference type="EMBL" id="CP002431">
    <property type="protein sequence ID" value="ADU63660.1"/>
    <property type="molecule type" value="Genomic_DNA"/>
</dbReference>
<feature type="transmembrane region" description="Helical" evidence="12">
    <location>
        <begin position="7"/>
        <end position="28"/>
    </location>
</feature>
<keyword evidence="4" id="KW-0808">Transferase</keyword>
<dbReference type="OrthoDB" id="5438911at2"/>
<reference evidence="17" key="1">
    <citation type="submission" date="2010-12" db="EMBL/GenBank/DDBJ databases">
        <title>Complete sequence of Desulfovibrio aespoeensis Aspo-2.</title>
        <authorList>
            <consortium name="US DOE Joint Genome Institute"/>
            <person name="Lucas S."/>
            <person name="Copeland A."/>
            <person name="Lapidus A."/>
            <person name="Cheng J.-F."/>
            <person name="Goodwin L."/>
            <person name="Pitluck S."/>
            <person name="Chertkov O."/>
            <person name="Misra M."/>
            <person name="Detter J.C."/>
            <person name="Han C."/>
            <person name="Tapia R."/>
            <person name="Land M."/>
            <person name="Hauser L."/>
            <person name="Kyrpides N."/>
            <person name="Ivanova N."/>
            <person name="Ovchinnikova G."/>
            <person name="Pedersen K."/>
            <person name="Jagevall S."/>
            <person name="Hazen T."/>
            <person name="Woyke T."/>
        </authorList>
    </citation>
    <scope>NUCLEOTIDE SEQUENCE [LARGE SCALE GENOMIC DNA]</scope>
    <source>
        <strain evidence="17">ATCC 700646 / DSM 10631 / Aspo-2</strain>
    </source>
</reference>